<evidence type="ECO:0000256" key="1">
    <source>
        <dbReference type="ARBA" id="ARBA00011047"/>
    </source>
</evidence>
<gene>
    <name evidence="3" type="ORF">CFIO01_03211</name>
</gene>
<dbReference type="HOGENOM" id="CLU_578708_0_0_1"/>
<keyword evidence="2" id="KW-0175">Coiled coil</keyword>
<evidence type="ECO:0000313" key="3">
    <source>
        <dbReference type="EMBL" id="EXF85140.1"/>
    </source>
</evidence>
<organism evidence="3 4">
    <name type="scientific">Colletotrichum fioriniae PJ7</name>
    <dbReference type="NCBI Taxonomy" id="1445577"/>
    <lineage>
        <taxon>Eukaryota</taxon>
        <taxon>Fungi</taxon>
        <taxon>Dikarya</taxon>
        <taxon>Ascomycota</taxon>
        <taxon>Pezizomycotina</taxon>
        <taxon>Sordariomycetes</taxon>
        <taxon>Hypocreomycetidae</taxon>
        <taxon>Glomerellales</taxon>
        <taxon>Glomerellaceae</taxon>
        <taxon>Colletotrichum</taxon>
        <taxon>Colletotrichum acutatum species complex</taxon>
    </lineage>
</organism>
<dbReference type="PANTHER" id="PTHR15323">
    <property type="entry name" value="D123 PROTEIN"/>
    <property type="match status" value="1"/>
</dbReference>
<proteinExistence type="inferred from homology"/>
<comment type="similarity">
    <text evidence="1">Belongs to the CDC123 family.</text>
</comment>
<dbReference type="Proteomes" id="UP000020467">
    <property type="component" value="Unassembled WGS sequence"/>
</dbReference>
<dbReference type="PANTHER" id="PTHR15323:SF6">
    <property type="entry name" value="CELL DIVISION CYCLE PROTEIN 123 HOMOLOG"/>
    <property type="match status" value="1"/>
</dbReference>
<protein>
    <submittedName>
        <fullName evidence="3">Uncharacterized protein</fullName>
    </submittedName>
</protein>
<reference evidence="3 4" key="1">
    <citation type="submission" date="2014-02" db="EMBL/GenBank/DDBJ databases">
        <title>The genome sequence of Colletotrichum fioriniae PJ7.</title>
        <authorList>
            <person name="Baroncelli R."/>
            <person name="Thon M.R."/>
        </authorList>
    </citation>
    <scope>NUCLEOTIDE SEQUENCE [LARGE SCALE GENOMIC DNA]</scope>
    <source>
        <strain evidence="3 4">PJ7</strain>
    </source>
</reference>
<comment type="caution">
    <text evidence="3">The sequence shown here is derived from an EMBL/GenBank/DDBJ whole genome shotgun (WGS) entry which is preliminary data.</text>
</comment>
<evidence type="ECO:0000256" key="2">
    <source>
        <dbReference type="SAM" id="Coils"/>
    </source>
</evidence>
<dbReference type="EMBL" id="JARH01000118">
    <property type="protein sequence ID" value="EXF85140.1"/>
    <property type="molecule type" value="Genomic_DNA"/>
</dbReference>
<accession>A0A010R8U5</accession>
<evidence type="ECO:0000313" key="4">
    <source>
        <dbReference type="Proteomes" id="UP000020467"/>
    </source>
</evidence>
<keyword evidence="4" id="KW-1185">Reference proteome</keyword>
<dbReference type="Pfam" id="PF07065">
    <property type="entry name" value="D123"/>
    <property type="match status" value="1"/>
</dbReference>
<feature type="coiled-coil region" evidence="2">
    <location>
        <begin position="158"/>
        <end position="186"/>
    </location>
</feature>
<dbReference type="OrthoDB" id="360540at2759"/>
<dbReference type="KEGG" id="cfj:CFIO01_03211"/>
<name>A0A010R8U5_9PEZI</name>
<dbReference type="eggNOG" id="ENOG502T34J">
    <property type="taxonomic scope" value="Eukaryota"/>
</dbReference>
<sequence length="472" mass="53745">MYYASSRISNPSGLNDLARRDSSSFFQATNILKQQRRCCNKETISTSRLDVYPSNGPILNMTSQDQTPVVIQRRPLNTSPSARLNSYNHHALAPWLEQTGYLTPSYLHKREQEIAPFNMGRWLTPRIQECMLNPPAATHHLFKDEVRRLLEVAAELNYNMVEAEKSEALSELAAEMEQKTKGLQNATSAGYFIRTSHCSPKDADGGNLQPVNNMREALVKLVSSKRTVQALLSLFYQFNQDANSPDNQLYFFPYYTDLDRLSEWRCYVKEGHIVAISQSRFYQPSHAGTTDNMLRRLASQARRLWSCIAPDLNFKSCILDVYAEVLNSEFEVKFIEINPWGAHSGSGSLLFHWLDDADILDPEDHDGTTVTRLVEAGEAKALTRDEAFQVGRSGIIEDELRCLRKRGLEWVLEDNRHAQLMALPVPDGQSGLTTRKDGLKIFLRGTDDEATRVTPRDHPRFLKLKRAYEANR</sequence>
<dbReference type="AlphaFoldDB" id="A0A010R8U5"/>
<dbReference type="InterPro" id="IPR009772">
    <property type="entry name" value="CDC123"/>
</dbReference>
<dbReference type="GO" id="GO:0005737">
    <property type="term" value="C:cytoplasm"/>
    <property type="evidence" value="ECO:0007669"/>
    <property type="project" value="TreeGrafter"/>
</dbReference>